<evidence type="ECO:0000259" key="14">
    <source>
        <dbReference type="Pfam" id="PF05922"/>
    </source>
</evidence>
<dbReference type="InterPro" id="IPR010259">
    <property type="entry name" value="S8pro/Inhibitor_I9"/>
</dbReference>
<comment type="similarity">
    <text evidence="2 10">Belongs to the peptidase S8 family.</text>
</comment>
<evidence type="ECO:0000256" key="1">
    <source>
        <dbReference type="ARBA" id="ARBA00004613"/>
    </source>
</evidence>
<evidence type="ECO:0000259" key="15">
    <source>
        <dbReference type="Pfam" id="PF17766"/>
    </source>
</evidence>
<dbReference type="PRINTS" id="PR00723">
    <property type="entry name" value="SUBTILISIN"/>
</dbReference>
<evidence type="ECO:0000256" key="5">
    <source>
        <dbReference type="ARBA" id="ARBA00022729"/>
    </source>
</evidence>
<dbReference type="AlphaFoldDB" id="A0A9E7K1F9"/>
<evidence type="ECO:0000256" key="10">
    <source>
        <dbReference type="RuleBase" id="RU003355"/>
    </source>
</evidence>
<dbReference type="PANTHER" id="PTHR10795">
    <property type="entry name" value="PROPROTEIN CONVERTASE SUBTILISIN/KEXIN"/>
    <property type="match status" value="1"/>
</dbReference>
<dbReference type="PROSITE" id="PS00136">
    <property type="entry name" value="SUBTILASE_ASP"/>
    <property type="match status" value="1"/>
</dbReference>
<reference evidence="16" key="1">
    <citation type="submission" date="2022-05" db="EMBL/GenBank/DDBJ databases">
        <title>The Musa troglodytarum L. genome provides insights into the mechanism of non-climacteric behaviour and enrichment of carotenoids.</title>
        <authorList>
            <person name="Wang J."/>
        </authorList>
    </citation>
    <scope>NUCLEOTIDE SEQUENCE</scope>
    <source>
        <tissue evidence="16">Leaf</tissue>
    </source>
</reference>
<dbReference type="InterPro" id="IPR034197">
    <property type="entry name" value="Peptidases_S8_3"/>
</dbReference>
<dbReference type="SUPFAM" id="SSF52743">
    <property type="entry name" value="Subtilisin-like"/>
    <property type="match status" value="1"/>
</dbReference>
<sequence length="757" mass="79510">MALRHSSILFLIASFLLSAKFIAVDAQLFIRGPFRLIDGPFSHFADPFDGPDDRGLQRYIIHVRRPEGPLFTIAKEWRNFYVSLFSLQGDDSPVSRLLHAYRNVMIGFAAMFTAREVEAMSKLDWFVHAYPDRTYDLLTTHTPEFMGGGGRGGVWKESNMGEGVIIGVLDSGVTPGHPSFDDKGMPPPPAKWKGQCDFNTSACNNKLIGALPAASAGSPVDNEGHGTHTASTAAGAPVDHADVLGHAAGVAAGMAPRAHVAVYQVCDRGRCAGADILSAMDAAIEDGVDVISLSVGGAPAPFHADPVAIGAFGAIKKGIFVSCSAGNSGPGESTLSNEAPWVLTVAATSTNRTIKATVKLGDGQEFDGESLYQQPPDFGSKNLPLVWAGDGSKANASKCLNGSLDGLDVRGKVVLCERGGNSRTDKGKVVQGAGGAGMIFMNEQVDGYSTLADPHVLPASHVAYAYGSKIKDYIKSSSYPTAAIVFKGTTMNTSRAPAIPSFSSRGPSKESPGILKPDIAAPGPTSTTKHTGAVFNMMSGTSMSCPHVSGVAALLKKARPGWSPAAMKSAMMTTAYASDNTGQPIVDERLLPAGLFSLGAGQVDPSKALDPGLVYDIDPDDYVPYLCGLGYTDAQVRSVIHSPVSCSLAKRITEGELNYPSILVPLGGNHPTAVVFSRTVTNVGEAHETYSSEIDAPEGVSVRVEPTSLSFTSVNEKKTFKITFESKGGGDSGNAEGQLKWVSGKHVVRSPIAISFK</sequence>
<dbReference type="Pfam" id="PF00082">
    <property type="entry name" value="Peptidase_S8"/>
    <property type="match status" value="1"/>
</dbReference>
<dbReference type="Pfam" id="PF05922">
    <property type="entry name" value="Inhibitor_I9"/>
    <property type="match status" value="1"/>
</dbReference>
<evidence type="ECO:0000256" key="11">
    <source>
        <dbReference type="SAM" id="SignalP"/>
    </source>
</evidence>
<evidence type="ECO:0000256" key="3">
    <source>
        <dbReference type="ARBA" id="ARBA00022525"/>
    </source>
</evidence>
<feature type="domain" description="PA" evidence="13">
    <location>
        <begin position="384"/>
        <end position="469"/>
    </location>
</feature>
<dbReference type="Gene3D" id="2.60.40.2310">
    <property type="match status" value="1"/>
</dbReference>
<dbReference type="InterPro" id="IPR023827">
    <property type="entry name" value="Peptidase_S8_Asp-AS"/>
</dbReference>
<dbReference type="InterPro" id="IPR023828">
    <property type="entry name" value="Peptidase_S8_Ser-AS"/>
</dbReference>
<dbReference type="InterPro" id="IPR046450">
    <property type="entry name" value="PA_dom_sf"/>
</dbReference>
<evidence type="ECO:0000256" key="4">
    <source>
        <dbReference type="ARBA" id="ARBA00022670"/>
    </source>
</evidence>
<proteinExistence type="inferred from homology"/>
<gene>
    <name evidence="16" type="ORF">MUK42_29955</name>
</gene>
<dbReference type="Pfam" id="PF02225">
    <property type="entry name" value="PA"/>
    <property type="match status" value="1"/>
</dbReference>
<feature type="active site" description="Charge relay system" evidence="9">
    <location>
        <position position="225"/>
    </location>
</feature>
<comment type="subcellular location">
    <subcellularLocation>
        <location evidence="1">Secreted</location>
    </subcellularLocation>
</comment>
<organism evidence="16 17">
    <name type="scientific">Musa troglodytarum</name>
    <name type="common">fe'i banana</name>
    <dbReference type="NCBI Taxonomy" id="320322"/>
    <lineage>
        <taxon>Eukaryota</taxon>
        <taxon>Viridiplantae</taxon>
        <taxon>Streptophyta</taxon>
        <taxon>Embryophyta</taxon>
        <taxon>Tracheophyta</taxon>
        <taxon>Spermatophyta</taxon>
        <taxon>Magnoliopsida</taxon>
        <taxon>Liliopsida</taxon>
        <taxon>Zingiberales</taxon>
        <taxon>Musaceae</taxon>
        <taxon>Musa</taxon>
    </lineage>
</organism>
<keyword evidence="6 10" id="KW-0378">Hydrolase</keyword>
<keyword evidence="7 10" id="KW-0720">Serine protease</keyword>
<name>A0A9E7K1F9_9LILI</name>
<evidence type="ECO:0000313" key="16">
    <source>
        <dbReference type="EMBL" id="URD99959.1"/>
    </source>
</evidence>
<evidence type="ECO:0000259" key="12">
    <source>
        <dbReference type="Pfam" id="PF00082"/>
    </source>
</evidence>
<dbReference type="GO" id="GO:0006508">
    <property type="term" value="P:proteolysis"/>
    <property type="evidence" value="ECO:0007669"/>
    <property type="project" value="UniProtKB-KW"/>
</dbReference>
<dbReference type="EMBL" id="CP097506">
    <property type="protein sequence ID" value="URD99959.1"/>
    <property type="molecule type" value="Genomic_DNA"/>
</dbReference>
<evidence type="ECO:0000256" key="8">
    <source>
        <dbReference type="ARBA" id="ARBA00023180"/>
    </source>
</evidence>
<feature type="signal peptide" evidence="11">
    <location>
        <begin position="1"/>
        <end position="26"/>
    </location>
</feature>
<dbReference type="InterPro" id="IPR036852">
    <property type="entry name" value="Peptidase_S8/S53_dom_sf"/>
</dbReference>
<dbReference type="Gene3D" id="3.50.30.30">
    <property type="match status" value="1"/>
</dbReference>
<feature type="active site" description="Charge relay system" evidence="9">
    <location>
        <position position="170"/>
    </location>
</feature>
<keyword evidence="17" id="KW-1185">Reference proteome</keyword>
<dbReference type="Proteomes" id="UP001055439">
    <property type="component" value="Chromosome 4"/>
</dbReference>
<dbReference type="CDD" id="cd04852">
    <property type="entry name" value="Peptidases_S8_3"/>
    <property type="match status" value="1"/>
</dbReference>
<dbReference type="InterPro" id="IPR015500">
    <property type="entry name" value="Peptidase_S8_subtilisin-rel"/>
</dbReference>
<dbReference type="Gene3D" id="3.30.70.80">
    <property type="entry name" value="Peptidase S8 propeptide/proteinase inhibitor I9"/>
    <property type="match status" value="1"/>
</dbReference>
<dbReference type="PROSITE" id="PS00138">
    <property type="entry name" value="SUBTILASE_SER"/>
    <property type="match status" value="1"/>
</dbReference>
<dbReference type="InterPro" id="IPR037045">
    <property type="entry name" value="S8pro/Inhibitor_I9_sf"/>
</dbReference>
<dbReference type="OrthoDB" id="10256524at2759"/>
<dbReference type="CDD" id="cd02120">
    <property type="entry name" value="PA_subtilisin_like"/>
    <property type="match status" value="1"/>
</dbReference>
<evidence type="ECO:0000256" key="7">
    <source>
        <dbReference type="ARBA" id="ARBA00022825"/>
    </source>
</evidence>
<evidence type="ECO:0000256" key="6">
    <source>
        <dbReference type="ARBA" id="ARBA00022801"/>
    </source>
</evidence>
<evidence type="ECO:0000256" key="9">
    <source>
        <dbReference type="PIRSR" id="PIRSR615500-1"/>
    </source>
</evidence>
<feature type="domain" description="Subtilisin-like protease fibronectin type-III" evidence="15">
    <location>
        <begin position="656"/>
        <end position="754"/>
    </location>
</feature>
<keyword evidence="3" id="KW-0964">Secreted</keyword>
<dbReference type="FunFam" id="3.50.30.30:FF:000005">
    <property type="entry name" value="subtilisin-like protease SBT1.5"/>
    <property type="match status" value="1"/>
</dbReference>
<feature type="active site" description="Charge relay system" evidence="9">
    <location>
        <position position="542"/>
    </location>
</feature>
<dbReference type="InterPro" id="IPR003137">
    <property type="entry name" value="PA_domain"/>
</dbReference>
<dbReference type="InterPro" id="IPR045051">
    <property type="entry name" value="SBT"/>
</dbReference>
<dbReference type="GO" id="GO:0005576">
    <property type="term" value="C:extracellular region"/>
    <property type="evidence" value="ECO:0007669"/>
    <property type="project" value="UniProtKB-SubCell"/>
</dbReference>
<feature type="domain" description="Inhibitor I9" evidence="14">
    <location>
        <begin position="59"/>
        <end position="137"/>
    </location>
</feature>
<dbReference type="Pfam" id="PF17766">
    <property type="entry name" value="fn3_6"/>
    <property type="match status" value="1"/>
</dbReference>
<keyword evidence="4 10" id="KW-0645">Protease</keyword>
<feature type="domain" description="Peptidase S8/S53" evidence="12">
    <location>
        <begin position="161"/>
        <end position="587"/>
    </location>
</feature>
<keyword evidence="5 11" id="KW-0732">Signal</keyword>
<accession>A0A9E7K1F9</accession>
<keyword evidence="8" id="KW-0325">Glycoprotein</keyword>
<evidence type="ECO:0000313" key="17">
    <source>
        <dbReference type="Proteomes" id="UP001055439"/>
    </source>
</evidence>
<evidence type="ECO:0000256" key="2">
    <source>
        <dbReference type="ARBA" id="ARBA00011073"/>
    </source>
</evidence>
<dbReference type="Gene3D" id="3.40.50.200">
    <property type="entry name" value="Peptidase S8/S53 domain"/>
    <property type="match status" value="1"/>
</dbReference>
<dbReference type="SUPFAM" id="SSF52025">
    <property type="entry name" value="PA domain"/>
    <property type="match status" value="1"/>
</dbReference>
<dbReference type="InterPro" id="IPR041469">
    <property type="entry name" value="Subtilisin-like_FN3"/>
</dbReference>
<feature type="chain" id="PRO_5039228099" evidence="11">
    <location>
        <begin position="27"/>
        <end position="757"/>
    </location>
</feature>
<evidence type="ECO:0000259" key="13">
    <source>
        <dbReference type="Pfam" id="PF02225"/>
    </source>
</evidence>
<dbReference type="InterPro" id="IPR000209">
    <property type="entry name" value="Peptidase_S8/S53_dom"/>
</dbReference>
<dbReference type="GO" id="GO:0004252">
    <property type="term" value="F:serine-type endopeptidase activity"/>
    <property type="evidence" value="ECO:0007669"/>
    <property type="project" value="InterPro"/>
</dbReference>
<dbReference type="FunFam" id="2.60.40.2310:FF:000001">
    <property type="entry name" value="Subtilisin-like protease SBT1.5"/>
    <property type="match status" value="1"/>
</dbReference>
<protein>
    <submittedName>
        <fullName evidence="16">Subtilisin-like protease</fullName>
    </submittedName>
</protein>